<name>A0A923I5F5_9BURK</name>
<accession>A0A923I5F5</accession>
<dbReference type="EMBL" id="JACOGG010000019">
    <property type="protein sequence ID" value="MBC3936700.1"/>
    <property type="molecule type" value="Genomic_DNA"/>
</dbReference>
<dbReference type="AlphaFoldDB" id="A0A923I5F5"/>
<proteinExistence type="predicted"/>
<keyword evidence="2" id="KW-1185">Reference proteome</keyword>
<evidence type="ECO:0000313" key="2">
    <source>
        <dbReference type="Proteomes" id="UP000612361"/>
    </source>
</evidence>
<protein>
    <submittedName>
        <fullName evidence="1">Uncharacterized protein</fullName>
    </submittedName>
</protein>
<reference evidence="1" key="1">
    <citation type="submission" date="2020-08" db="EMBL/GenBank/DDBJ databases">
        <title>Novel species isolated from subtropical streams in China.</title>
        <authorList>
            <person name="Lu H."/>
        </authorList>
    </citation>
    <scope>NUCLEOTIDE SEQUENCE</scope>
    <source>
        <strain evidence="1">CY7W</strain>
    </source>
</reference>
<dbReference type="RefSeq" id="WP_186882242.1">
    <property type="nucleotide sequence ID" value="NZ_JACOGG010000019.1"/>
</dbReference>
<dbReference type="Proteomes" id="UP000612361">
    <property type="component" value="Unassembled WGS sequence"/>
</dbReference>
<sequence>MKTSVIFLPECEHSNPEVESNPIHAVAVTIDSERNYALIKAKSREALYEFGRSLMEEALYGHGEAEFYPLVVDGTALVVNGVRLPEGVSTSPAPSLTFVV</sequence>
<gene>
    <name evidence="1" type="ORF">H8K47_15135</name>
</gene>
<organism evidence="1 2">
    <name type="scientific">Undibacterium rugosum</name>
    <dbReference type="NCBI Taxonomy" id="2762291"/>
    <lineage>
        <taxon>Bacteria</taxon>
        <taxon>Pseudomonadati</taxon>
        <taxon>Pseudomonadota</taxon>
        <taxon>Betaproteobacteria</taxon>
        <taxon>Burkholderiales</taxon>
        <taxon>Oxalobacteraceae</taxon>
        <taxon>Undibacterium</taxon>
    </lineage>
</organism>
<evidence type="ECO:0000313" key="1">
    <source>
        <dbReference type="EMBL" id="MBC3936700.1"/>
    </source>
</evidence>
<comment type="caution">
    <text evidence="1">The sequence shown here is derived from an EMBL/GenBank/DDBJ whole genome shotgun (WGS) entry which is preliminary data.</text>
</comment>